<dbReference type="Proteomes" id="UP001165267">
    <property type="component" value="Unassembled WGS sequence"/>
</dbReference>
<reference evidence="2" key="1">
    <citation type="submission" date="2022-07" db="EMBL/GenBank/DDBJ databases">
        <authorList>
            <person name="Xamxidin M."/>
        </authorList>
    </citation>
    <scope>NUCLEOTIDE SEQUENCE</scope>
    <source>
        <strain evidence="2">YS8-69</strain>
    </source>
</reference>
<feature type="transmembrane region" description="Helical" evidence="1">
    <location>
        <begin position="62"/>
        <end position="90"/>
    </location>
</feature>
<gene>
    <name evidence="2" type="ORF">NSP04_11875</name>
</gene>
<dbReference type="EMBL" id="JANKHG010000018">
    <property type="protein sequence ID" value="MCR2747350.1"/>
    <property type="molecule type" value="Genomic_DNA"/>
</dbReference>
<organism evidence="2 3">
    <name type="scientific">Limnobacter parvus</name>
    <dbReference type="NCBI Taxonomy" id="2939690"/>
    <lineage>
        <taxon>Bacteria</taxon>
        <taxon>Pseudomonadati</taxon>
        <taxon>Pseudomonadota</taxon>
        <taxon>Betaproteobacteria</taxon>
        <taxon>Burkholderiales</taxon>
        <taxon>Burkholderiaceae</taxon>
        <taxon>Limnobacter</taxon>
    </lineage>
</organism>
<sequence length="461" mass="49780">MMAAPTGMTTTLARNLVTQSTDDKSTKNKAFMFGLLAFIGVGTGMGVSYAKNRIGEDKLPSLFGQSLLGAIIAFPAASSLMGLIGTIIGVRSQRIVERQHMGNGQKKDLQTDLSTNMNQLLHHLKSMHGKPELVQITAKAMQGLHIFGKVGAAHLDSDKVPVLLNQALAAIDLSKSDAENMLALRRAVGSYLQVDKPVNGSKWAKYCYAKAVTTKESHFVALLSLIDHSETKKPSTDLTDARKILENRWVPKVQRATLRGFSHAVKPVDIMLGTSMSGTLNKWGTKGYAEKHSAKMADPSRAAQNCFKGEYMVKNMHQYHGFTRGLILIAEGLRIFNMNIILASNANLSRIANNLASNGQRTLGTGPASRSMCHSVGRCLGGALLAIIFGTVVPIFSGPENLDIGTNPSPQYSIANIGILMFLFSIPTLMVMGAAQGAAHLQGWKGNVVKELPPNAKHYNW</sequence>
<feature type="transmembrane region" description="Helical" evidence="1">
    <location>
        <begin position="379"/>
        <end position="397"/>
    </location>
</feature>
<accession>A0ABT1XJ94</accession>
<comment type="caution">
    <text evidence="2">The sequence shown here is derived from an EMBL/GenBank/DDBJ whole genome shotgun (WGS) entry which is preliminary data.</text>
</comment>
<name>A0ABT1XJ94_9BURK</name>
<evidence type="ECO:0000313" key="3">
    <source>
        <dbReference type="Proteomes" id="UP001165267"/>
    </source>
</evidence>
<keyword evidence="3" id="KW-1185">Reference proteome</keyword>
<proteinExistence type="predicted"/>
<feature type="transmembrane region" description="Helical" evidence="1">
    <location>
        <begin position="30"/>
        <end position="50"/>
    </location>
</feature>
<feature type="transmembrane region" description="Helical" evidence="1">
    <location>
        <begin position="417"/>
        <end position="435"/>
    </location>
</feature>
<evidence type="ECO:0000256" key="1">
    <source>
        <dbReference type="SAM" id="Phobius"/>
    </source>
</evidence>
<keyword evidence="1" id="KW-0812">Transmembrane</keyword>
<evidence type="ECO:0000313" key="2">
    <source>
        <dbReference type="EMBL" id="MCR2747350.1"/>
    </source>
</evidence>
<keyword evidence="1" id="KW-1133">Transmembrane helix</keyword>
<protein>
    <submittedName>
        <fullName evidence="2">Uncharacterized protein</fullName>
    </submittedName>
</protein>
<keyword evidence="1" id="KW-0472">Membrane</keyword>